<dbReference type="PROSITE" id="PS50878">
    <property type="entry name" value="RT_POL"/>
    <property type="match status" value="1"/>
</dbReference>
<dbReference type="Pfam" id="PF00078">
    <property type="entry name" value="RVT_1"/>
    <property type="match status" value="1"/>
</dbReference>
<dbReference type="STRING" id="57577.A0A2K3M583"/>
<dbReference type="InterPro" id="IPR043502">
    <property type="entry name" value="DNA/RNA_pol_sf"/>
</dbReference>
<gene>
    <name evidence="2" type="ORF">L195_g042022</name>
</gene>
<dbReference type="InterPro" id="IPR052343">
    <property type="entry name" value="Retrotransposon-Effector_Assoc"/>
</dbReference>
<name>A0A2K3M583_TRIPR</name>
<feature type="non-terminal residue" evidence="2">
    <location>
        <position position="1"/>
    </location>
</feature>
<evidence type="ECO:0000259" key="1">
    <source>
        <dbReference type="PROSITE" id="PS50878"/>
    </source>
</evidence>
<sequence>RLKKVLGKVISSCQSAFLPQRQILDGVVVLNEIIDLAKKRKDDCLLFKVDFERAYDTVSWHVFERMMLKMGFSEGWLKWMRACIFESSMSIVINGSPTEDFKVESGLHQGDPLTPFLFLIVAEGLAGLMRRAVEIGKFKGYQVNDNIQFQILQII</sequence>
<reference evidence="2 3" key="1">
    <citation type="journal article" date="2014" name="Am. J. Bot.">
        <title>Genome assembly and annotation for red clover (Trifolium pratense; Fabaceae).</title>
        <authorList>
            <person name="Istvanek J."/>
            <person name="Jaros M."/>
            <person name="Krenek A."/>
            <person name="Repkova J."/>
        </authorList>
    </citation>
    <scope>NUCLEOTIDE SEQUENCE [LARGE SCALE GENOMIC DNA]</scope>
    <source>
        <strain evidence="3">cv. Tatra</strain>
        <tissue evidence="2">Young leaves</tissue>
    </source>
</reference>
<accession>A0A2K3M583</accession>
<dbReference type="SUPFAM" id="SSF56672">
    <property type="entry name" value="DNA/RNA polymerases"/>
    <property type="match status" value="1"/>
</dbReference>
<dbReference type="AlphaFoldDB" id="A0A2K3M583"/>
<comment type="caution">
    <text evidence="2">The sequence shown here is derived from an EMBL/GenBank/DDBJ whole genome shotgun (WGS) entry which is preliminary data.</text>
</comment>
<proteinExistence type="predicted"/>
<dbReference type="Proteomes" id="UP000236291">
    <property type="component" value="Unassembled WGS sequence"/>
</dbReference>
<reference evidence="2 3" key="2">
    <citation type="journal article" date="2017" name="Front. Plant Sci.">
        <title>Gene Classification and Mining of Molecular Markers Useful in Red Clover (Trifolium pratense) Breeding.</title>
        <authorList>
            <person name="Istvanek J."/>
            <person name="Dluhosova J."/>
            <person name="Dluhos P."/>
            <person name="Patkova L."/>
            <person name="Nedelnik J."/>
            <person name="Repkova J."/>
        </authorList>
    </citation>
    <scope>NUCLEOTIDE SEQUENCE [LARGE SCALE GENOMIC DNA]</scope>
    <source>
        <strain evidence="3">cv. Tatra</strain>
        <tissue evidence="2">Young leaves</tissue>
    </source>
</reference>
<dbReference type="EMBL" id="ASHM01049972">
    <property type="protein sequence ID" value="PNX85948.1"/>
    <property type="molecule type" value="Genomic_DNA"/>
</dbReference>
<dbReference type="PANTHER" id="PTHR46890:SF50">
    <property type="entry name" value="RNA-DIRECTED DNA POLYMERASE, EUKARYOTA, REVERSE TRANSCRIPTASE ZINC-BINDING DOMAIN PROTEIN-RELATED"/>
    <property type="match status" value="1"/>
</dbReference>
<evidence type="ECO:0000313" key="2">
    <source>
        <dbReference type="EMBL" id="PNX85948.1"/>
    </source>
</evidence>
<dbReference type="InterPro" id="IPR000477">
    <property type="entry name" value="RT_dom"/>
</dbReference>
<evidence type="ECO:0000313" key="3">
    <source>
        <dbReference type="Proteomes" id="UP000236291"/>
    </source>
</evidence>
<dbReference type="PANTHER" id="PTHR46890">
    <property type="entry name" value="NON-LTR RETROLELEMENT REVERSE TRANSCRIPTASE-LIKE PROTEIN-RELATED"/>
    <property type="match status" value="1"/>
</dbReference>
<protein>
    <submittedName>
        <fullName evidence="2">BTB/POZ domain-containing protein</fullName>
    </submittedName>
</protein>
<feature type="domain" description="Reverse transcriptase" evidence="1">
    <location>
        <begin position="1"/>
        <end position="155"/>
    </location>
</feature>
<organism evidence="2 3">
    <name type="scientific">Trifolium pratense</name>
    <name type="common">Red clover</name>
    <dbReference type="NCBI Taxonomy" id="57577"/>
    <lineage>
        <taxon>Eukaryota</taxon>
        <taxon>Viridiplantae</taxon>
        <taxon>Streptophyta</taxon>
        <taxon>Embryophyta</taxon>
        <taxon>Tracheophyta</taxon>
        <taxon>Spermatophyta</taxon>
        <taxon>Magnoliopsida</taxon>
        <taxon>eudicotyledons</taxon>
        <taxon>Gunneridae</taxon>
        <taxon>Pentapetalae</taxon>
        <taxon>rosids</taxon>
        <taxon>fabids</taxon>
        <taxon>Fabales</taxon>
        <taxon>Fabaceae</taxon>
        <taxon>Papilionoideae</taxon>
        <taxon>50 kb inversion clade</taxon>
        <taxon>NPAAA clade</taxon>
        <taxon>Hologalegina</taxon>
        <taxon>IRL clade</taxon>
        <taxon>Trifolieae</taxon>
        <taxon>Trifolium</taxon>
    </lineage>
</organism>